<keyword evidence="1" id="KW-0812">Transmembrane</keyword>
<feature type="transmembrane region" description="Helical" evidence="1">
    <location>
        <begin position="39"/>
        <end position="60"/>
    </location>
</feature>
<dbReference type="RefSeq" id="WP_189461921.1">
    <property type="nucleotide sequence ID" value="NZ_BMYO01000009.1"/>
</dbReference>
<feature type="transmembrane region" description="Helical" evidence="1">
    <location>
        <begin position="429"/>
        <end position="449"/>
    </location>
</feature>
<feature type="transmembrane region" description="Helical" evidence="1">
    <location>
        <begin position="358"/>
        <end position="383"/>
    </location>
</feature>
<dbReference type="Proteomes" id="UP000604737">
    <property type="component" value="Unassembled WGS sequence"/>
</dbReference>
<proteinExistence type="predicted"/>
<dbReference type="EMBL" id="BMYO01000009">
    <property type="protein sequence ID" value="GHD67815.1"/>
    <property type="molecule type" value="Genomic_DNA"/>
</dbReference>
<keyword evidence="3" id="KW-1185">Reference proteome</keyword>
<evidence type="ECO:0000256" key="1">
    <source>
        <dbReference type="SAM" id="Phobius"/>
    </source>
</evidence>
<keyword evidence="1" id="KW-1133">Transmembrane helix</keyword>
<accession>A0ABQ3H302</accession>
<feature type="transmembrane region" description="Helical" evidence="1">
    <location>
        <begin position="197"/>
        <end position="219"/>
    </location>
</feature>
<feature type="transmembrane region" description="Helical" evidence="1">
    <location>
        <begin position="81"/>
        <end position="101"/>
    </location>
</feature>
<feature type="transmembrane region" description="Helical" evidence="1">
    <location>
        <begin position="494"/>
        <end position="513"/>
    </location>
</feature>
<reference evidence="3" key="1">
    <citation type="journal article" date="2019" name="Int. J. Syst. Evol. Microbiol.">
        <title>The Global Catalogue of Microorganisms (GCM) 10K type strain sequencing project: providing services to taxonomists for standard genome sequencing and annotation.</title>
        <authorList>
            <consortium name="The Broad Institute Genomics Platform"/>
            <consortium name="The Broad Institute Genome Sequencing Center for Infectious Disease"/>
            <person name="Wu L."/>
            <person name="Ma J."/>
        </authorList>
    </citation>
    <scope>NUCLEOTIDE SEQUENCE [LARGE SCALE GENOMIC DNA]</scope>
    <source>
        <strain evidence="3">KCTC 23701</strain>
    </source>
</reference>
<feature type="transmembrane region" description="Helical" evidence="1">
    <location>
        <begin position="403"/>
        <end position="422"/>
    </location>
</feature>
<comment type="caution">
    <text evidence="2">The sequence shown here is derived from an EMBL/GenBank/DDBJ whole genome shotgun (WGS) entry which is preliminary data.</text>
</comment>
<sequence>MSLIYLALTLALLLVNLAGLARLVRRWLPDVQLARAGSVLALCLVLFFTEHFIGLGRLAWLWPVSTALSVALVWRPAQQRGFWLAQLPFVLPFLVALAWRWGYPDIDATSEHLTDLYFISNYLSGDTLPPPDRWLPGAVFDCYYAFLHYSVALMGRWLNLAAGQAMNLGSAMLFGLIGSLAWSVARRFVASNALRGLIVATVIVGGTGVAPLLNVLYVAPDASPASAQSAAITRLWANTRFIGLYDRLSNSVPGQQLFPPNEPPAMELALETPSYLLYLGDVHPPLAGFVLLLFVLGLIARIERPATDENGGETGDVRAPAAAVGAAVTLSIAANAWVLPPMALLVAGWLLYRWRGKVACLVLPTAAGVAAALALLYPFLSYFALAGLHTPIVLTKPFEYSPLNEWLLLWWPVLLLVVLALSQGPRARLAWWSALGVLAMLALSELVTVDDPLGERLQRFNTVLKWWSWLWPAAIVWLGAINLGSAVRWRRIATVVPLAASLSFVLPQLQFWWHSPRPHAGQIAGDAWLKDDDANKAILGWLKAQPQGLVLENTDRTAYSPSSAFALFAGKPSMLGWPAHVAQWRGNPAYVGERADAARAIYAGAHPAAGAWLVGQHVDYLVWSRFDAARGPVVLAQLKAALAPDYQWQPLWQAGTDEYGVFVRTPHETVQP</sequence>
<evidence type="ECO:0000313" key="3">
    <source>
        <dbReference type="Proteomes" id="UP000604737"/>
    </source>
</evidence>
<protein>
    <submittedName>
        <fullName evidence="2">Uncharacterized protein</fullName>
    </submittedName>
</protein>
<feature type="transmembrane region" description="Helical" evidence="1">
    <location>
        <begin position="165"/>
        <end position="185"/>
    </location>
</feature>
<name>A0ABQ3H302_9NEIS</name>
<gene>
    <name evidence="2" type="ORF">GCM10007350_32050</name>
</gene>
<keyword evidence="1" id="KW-0472">Membrane</keyword>
<feature type="transmembrane region" description="Helical" evidence="1">
    <location>
        <begin position="469"/>
        <end position="487"/>
    </location>
</feature>
<evidence type="ECO:0000313" key="2">
    <source>
        <dbReference type="EMBL" id="GHD67815.1"/>
    </source>
</evidence>
<organism evidence="2 3">
    <name type="scientific">Jeongeupia chitinilytica</name>
    <dbReference type="NCBI Taxonomy" id="1041641"/>
    <lineage>
        <taxon>Bacteria</taxon>
        <taxon>Pseudomonadati</taxon>
        <taxon>Pseudomonadota</taxon>
        <taxon>Betaproteobacteria</taxon>
        <taxon>Neisseriales</taxon>
        <taxon>Chitinibacteraceae</taxon>
        <taxon>Jeongeupia</taxon>
    </lineage>
</organism>
<feature type="transmembrane region" description="Helical" evidence="1">
    <location>
        <begin position="322"/>
        <end position="351"/>
    </location>
</feature>